<keyword evidence="3 6" id="KW-1133">Transmembrane helix</keyword>
<evidence type="ECO:0000256" key="4">
    <source>
        <dbReference type="ARBA" id="ARBA00023136"/>
    </source>
</evidence>
<evidence type="ECO:0000313" key="8">
    <source>
        <dbReference type="Proteomes" id="UP000660745"/>
    </source>
</evidence>
<gene>
    <name evidence="7" type="ORF">GCM10012278_36620</name>
</gene>
<dbReference type="GO" id="GO:0016020">
    <property type="term" value="C:membrane"/>
    <property type="evidence" value="ECO:0007669"/>
    <property type="project" value="UniProtKB-SubCell"/>
</dbReference>
<reference evidence="7" key="2">
    <citation type="submission" date="2020-09" db="EMBL/GenBank/DDBJ databases">
        <authorList>
            <person name="Sun Q."/>
            <person name="Zhou Y."/>
        </authorList>
    </citation>
    <scope>NUCLEOTIDE SEQUENCE</scope>
    <source>
        <strain evidence="7">CGMCC 4.7430</strain>
    </source>
</reference>
<feature type="region of interest" description="Disordered" evidence="5">
    <location>
        <begin position="1"/>
        <end position="32"/>
    </location>
</feature>
<feature type="transmembrane region" description="Helical" evidence="6">
    <location>
        <begin position="84"/>
        <end position="102"/>
    </location>
</feature>
<feature type="transmembrane region" description="Helical" evidence="6">
    <location>
        <begin position="136"/>
        <end position="156"/>
    </location>
</feature>
<dbReference type="AlphaFoldDB" id="A0A918E693"/>
<dbReference type="Pfam" id="PF13564">
    <property type="entry name" value="DoxX_2"/>
    <property type="match status" value="1"/>
</dbReference>
<accession>A0A918E693</accession>
<dbReference type="EMBL" id="BMNK01000005">
    <property type="protein sequence ID" value="GGP07718.1"/>
    <property type="molecule type" value="Genomic_DNA"/>
</dbReference>
<evidence type="ECO:0000256" key="5">
    <source>
        <dbReference type="SAM" id="MobiDB-lite"/>
    </source>
</evidence>
<name>A0A918E693_9ACTN</name>
<keyword evidence="2 6" id="KW-0812">Transmembrane</keyword>
<feature type="transmembrane region" description="Helical" evidence="6">
    <location>
        <begin position="111"/>
        <end position="130"/>
    </location>
</feature>
<proteinExistence type="predicted"/>
<reference evidence="7" key="1">
    <citation type="journal article" date="2014" name="Int. J. Syst. Evol. Microbiol.">
        <title>Complete genome sequence of Corynebacterium casei LMG S-19264T (=DSM 44701T), isolated from a smear-ripened cheese.</title>
        <authorList>
            <consortium name="US DOE Joint Genome Institute (JGI-PGF)"/>
            <person name="Walter F."/>
            <person name="Albersmeier A."/>
            <person name="Kalinowski J."/>
            <person name="Ruckert C."/>
        </authorList>
    </citation>
    <scope>NUCLEOTIDE SEQUENCE</scope>
    <source>
        <strain evidence="7">CGMCC 4.7430</strain>
    </source>
</reference>
<evidence type="ECO:0000256" key="6">
    <source>
        <dbReference type="SAM" id="Phobius"/>
    </source>
</evidence>
<dbReference type="RefSeq" id="WP_225277027.1">
    <property type="nucleotide sequence ID" value="NZ_BMNK01000005.1"/>
</dbReference>
<evidence type="ECO:0000256" key="2">
    <source>
        <dbReference type="ARBA" id="ARBA00022692"/>
    </source>
</evidence>
<evidence type="ECO:0000256" key="1">
    <source>
        <dbReference type="ARBA" id="ARBA00004141"/>
    </source>
</evidence>
<keyword evidence="8" id="KW-1185">Reference proteome</keyword>
<evidence type="ECO:0008006" key="9">
    <source>
        <dbReference type="Google" id="ProtNLM"/>
    </source>
</evidence>
<comment type="caution">
    <text evidence="7">The sequence shown here is derived from an EMBL/GenBank/DDBJ whole genome shotgun (WGS) entry which is preliminary data.</text>
</comment>
<feature type="transmembrane region" description="Helical" evidence="6">
    <location>
        <begin position="187"/>
        <end position="206"/>
    </location>
</feature>
<protein>
    <recommendedName>
        <fullName evidence="9">DoxX family protein</fullName>
    </recommendedName>
</protein>
<dbReference type="Proteomes" id="UP000660745">
    <property type="component" value="Unassembled WGS sequence"/>
</dbReference>
<keyword evidence="4 6" id="KW-0472">Membrane</keyword>
<sequence>MNMPDRFDEEAEMRKQAARTVQHTTDEKPATVARSGWNGSRIRPIAFWATTLVIVAELTAGSVWNLVPIEWVEAQLRHLGYPHFFAYVLGVWQAGAAIAIIAPRLPLIKEWAYAGAFFLWSSAVVSHLIVGDGLQTWGVPLMFGTCALVSWALRPADRRLPKTRLRRYRPADDGQDWAGPSETRPRAWAVPIGLLVILYAVSFLTLPAAEAMTHGWAVDLGWIEK</sequence>
<evidence type="ECO:0000313" key="7">
    <source>
        <dbReference type="EMBL" id="GGP07718.1"/>
    </source>
</evidence>
<organism evidence="7 8">
    <name type="scientific">Nonomuraea glycinis</name>
    <dbReference type="NCBI Taxonomy" id="2047744"/>
    <lineage>
        <taxon>Bacteria</taxon>
        <taxon>Bacillati</taxon>
        <taxon>Actinomycetota</taxon>
        <taxon>Actinomycetes</taxon>
        <taxon>Streptosporangiales</taxon>
        <taxon>Streptosporangiaceae</taxon>
        <taxon>Nonomuraea</taxon>
    </lineage>
</organism>
<evidence type="ECO:0000256" key="3">
    <source>
        <dbReference type="ARBA" id="ARBA00022989"/>
    </source>
</evidence>
<dbReference type="InterPro" id="IPR032808">
    <property type="entry name" value="DoxX"/>
</dbReference>
<feature type="transmembrane region" description="Helical" evidence="6">
    <location>
        <begin position="45"/>
        <end position="64"/>
    </location>
</feature>
<comment type="subcellular location">
    <subcellularLocation>
        <location evidence="1">Membrane</location>
        <topology evidence="1">Multi-pass membrane protein</topology>
    </subcellularLocation>
</comment>